<protein>
    <submittedName>
        <fullName evidence="2">Uncharacterized protein</fullName>
    </submittedName>
</protein>
<organism evidence="2 3">
    <name type="scientific">Microcoleus asticus IPMA8</name>
    <dbReference type="NCBI Taxonomy" id="2563858"/>
    <lineage>
        <taxon>Bacteria</taxon>
        <taxon>Bacillati</taxon>
        <taxon>Cyanobacteriota</taxon>
        <taxon>Cyanophyceae</taxon>
        <taxon>Oscillatoriophycideae</taxon>
        <taxon>Oscillatoriales</taxon>
        <taxon>Microcoleaceae</taxon>
        <taxon>Microcoleus</taxon>
        <taxon>Microcoleus asticus</taxon>
    </lineage>
</organism>
<proteinExistence type="predicted"/>
<gene>
    <name evidence="2" type="ORF">E5S67_01746</name>
</gene>
<sequence>MSLIEYEGRQIELPNEITANDEKLLEVLLPYFPELSSATIERKTGQPIKIIKQAKTKGVEEDWKKELCVLLTPHSPLPSLVSAPEEPNQAVQLTWALQCDSISGCVTPLTLASRAQELSDAIALGEQELQRFRDTLKKLQLAPAIACLQIPLNF</sequence>
<dbReference type="RefSeq" id="WP_172186658.1">
    <property type="nucleotide sequence ID" value="NZ_CAWPPK010000146.1"/>
</dbReference>
<feature type="coiled-coil region" evidence="1">
    <location>
        <begin position="115"/>
        <end position="142"/>
    </location>
</feature>
<keyword evidence="1" id="KW-0175">Coiled coil</keyword>
<dbReference type="Proteomes" id="UP000702425">
    <property type="component" value="Unassembled WGS sequence"/>
</dbReference>
<keyword evidence="3" id="KW-1185">Reference proteome</keyword>
<reference evidence="2 3" key="1">
    <citation type="journal article" date="2020" name="Sci. Rep.">
        <title>A novel cyanobacterial geosmin producer, revising GeoA distribution and dispersion patterns in Bacteria.</title>
        <authorList>
            <person name="Churro C."/>
            <person name="Semedo-Aguiar A.P."/>
            <person name="Silva A.D."/>
            <person name="Pereira-Leal J.B."/>
            <person name="Leite R.B."/>
        </authorList>
    </citation>
    <scope>NUCLEOTIDE SEQUENCE [LARGE SCALE GENOMIC DNA]</scope>
    <source>
        <strain evidence="2 3">IPMA8</strain>
    </source>
</reference>
<name>A0ABX2CVT2_9CYAN</name>
<comment type="caution">
    <text evidence="2">The sequence shown here is derived from an EMBL/GenBank/DDBJ whole genome shotgun (WGS) entry which is preliminary data.</text>
</comment>
<evidence type="ECO:0000313" key="3">
    <source>
        <dbReference type="Proteomes" id="UP000702425"/>
    </source>
</evidence>
<evidence type="ECO:0000256" key="1">
    <source>
        <dbReference type="SAM" id="Coils"/>
    </source>
</evidence>
<accession>A0ABX2CVT2</accession>
<dbReference type="EMBL" id="SRRZ01000023">
    <property type="protein sequence ID" value="NQE34023.1"/>
    <property type="molecule type" value="Genomic_DNA"/>
</dbReference>
<evidence type="ECO:0000313" key="2">
    <source>
        <dbReference type="EMBL" id="NQE34023.1"/>
    </source>
</evidence>